<feature type="non-terminal residue" evidence="2">
    <location>
        <position position="1"/>
    </location>
</feature>
<dbReference type="EMBL" id="CADCWJ010000726">
    <property type="protein sequence ID" value="CAA9580592.1"/>
    <property type="molecule type" value="Genomic_DNA"/>
</dbReference>
<reference evidence="2" key="1">
    <citation type="submission" date="2020-02" db="EMBL/GenBank/DDBJ databases">
        <authorList>
            <person name="Meier V. D."/>
        </authorList>
    </citation>
    <scope>NUCLEOTIDE SEQUENCE</scope>
    <source>
        <strain evidence="2">AVDCRST_MAG87</strain>
    </source>
</reference>
<accession>A0A6J4VK00</accession>
<feature type="non-terminal residue" evidence="2">
    <location>
        <position position="104"/>
    </location>
</feature>
<sequence length="104" mass="10899">GLDCPDRVRDARSGVGDGPRQVGGVQPARAVHHLCGGADREHGRARLRDARAADRDILRGLGGDRGGADHGLRDGVRRRANLARQGAVAAGDRGLRRRAQGAAL</sequence>
<feature type="compositionally biased region" description="Basic and acidic residues" evidence="1">
    <location>
        <begin position="1"/>
        <end position="12"/>
    </location>
</feature>
<dbReference type="AlphaFoldDB" id="A0A6J4VK00"/>
<feature type="compositionally biased region" description="Basic residues" evidence="1">
    <location>
        <begin position="95"/>
        <end position="104"/>
    </location>
</feature>
<feature type="region of interest" description="Disordered" evidence="1">
    <location>
        <begin position="1"/>
        <end position="24"/>
    </location>
</feature>
<evidence type="ECO:0000256" key="1">
    <source>
        <dbReference type="SAM" id="MobiDB-lite"/>
    </source>
</evidence>
<proteinExistence type="predicted"/>
<feature type="region of interest" description="Disordered" evidence="1">
    <location>
        <begin position="84"/>
        <end position="104"/>
    </location>
</feature>
<gene>
    <name evidence="2" type="ORF">AVDCRST_MAG87-3304</name>
</gene>
<evidence type="ECO:0000313" key="2">
    <source>
        <dbReference type="EMBL" id="CAA9580592.1"/>
    </source>
</evidence>
<protein>
    <submittedName>
        <fullName evidence="2">Small multidrug resistance family (SMR) protein</fullName>
    </submittedName>
</protein>
<organism evidence="2">
    <name type="scientific">uncultured Thermomicrobiales bacterium</name>
    <dbReference type="NCBI Taxonomy" id="1645740"/>
    <lineage>
        <taxon>Bacteria</taxon>
        <taxon>Pseudomonadati</taxon>
        <taxon>Thermomicrobiota</taxon>
        <taxon>Thermomicrobia</taxon>
        <taxon>Thermomicrobiales</taxon>
        <taxon>environmental samples</taxon>
    </lineage>
</organism>
<name>A0A6J4VK00_9BACT</name>